<keyword evidence="4" id="KW-0548">Nucleotidyltransferase</keyword>
<dbReference type="CDD" id="cd05398">
    <property type="entry name" value="NT_ClassII-CCAase"/>
    <property type="match status" value="1"/>
</dbReference>
<dbReference type="GO" id="GO:0003723">
    <property type="term" value="F:RNA binding"/>
    <property type="evidence" value="ECO:0007669"/>
    <property type="project" value="UniProtKB-KW"/>
</dbReference>
<dbReference type="EMBL" id="CP046996">
    <property type="protein sequence ID" value="QHA00824.1"/>
    <property type="molecule type" value="Genomic_DNA"/>
</dbReference>
<comment type="similarity">
    <text evidence="11">Belongs to the tRNA nucleotidyltransferase/poly(A) polymerase family.</text>
</comment>
<evidence type="ECO:0000313" key="15">
    <source>
        <dbReference type="Proteomes" id="UP000430508"/>
    </source>
</evidence>
<gene>
    <name evidence="14" type="ORF">GQ588_09345</name>
</gene>
<dbReference type="Pfam" id="PF01743">
    <property type="entry name" value="PolyA_pol"/>
    <property type="match status" value="1"/>
</dbReference>
<dbReference type="RefSeq" id="WP_019226495.1">
    <property type="nucleotide sequence ID" value="NZ_CP046996.1"/>
</dbReference>
<dbReference type="AlphaFoldDB" id="A0A857DHQ3"/>
<evidence type="ECO:0000256" key="8">
    <source>
        <dbReference type="ARBA" id="ARBA00022840"/>
    </source>
</evidence>
<dbReference type="GO" id="GO:0005524">
    <property type="term" value="F:ATP binding"/>
    <property type="evidence" value="ECO:0007669"/>
    <property type="project" value="UniProtKB-KW"/>
</dbReference>
<dbReference type="Proteomes" id="UP000430508">
    <property type="component" value="Chromosome"/>
</dbReference>
<dbReference type="Gene3D" id="1.10.3090.10">
    <property type="entry name" value="cca-adding enzyme, domain 2"/>
    <property type="match status" value="1"/>
</dbReference>
<keyword evidence="5" id="KW-0479">Metal-binding</keyword>
<evidence type="ECO:0000256" key="10">
    <source>
        <dbReference type="ARBA" id="ARBA00022884"/>
    </source>
</evidence>
<feature type="domain" description="tRNA nucleotidyltransferase/poly(A) polymerase RNA and SrmB- binding" evidence="13">
    <location>
        <begin position="153"/>
        <end position="212"/>
    </location>
</feature>
<evidence type="ECO:0000256" key="4">
    <source>
        <dbReference type="ARBA" id="ARBA00022695"/>
    </source>
</evidence>
<name>A0A857DHQ3_9FIRM</name>
<proteinExistence type="inferred from homology"/>
<keyword evidence="7" id="KW-0692">RNA repair</keyword>
<dbReference type="SUPFAM" id="SSF81891">
    <property type="entry name" value="Poly A polymerase C-terminal region-like"/>
    <property type="match status" value="1"/>
</dbReference>
<dbReference type="GO" id="GO:0016779">
    <property type="term" value="F:nucleotidyltransferase activity"/>
    <property type="evidence" value="ECO:0007669"/>
    <property type="project" value="UniProtKB-KW"/>
</dbReference>
<sequence>MNDFQKNVIERLSRHTRIWIVGGAVRNQVLGLESPDMDLVCGLSPEEVQDILREQGFSVQIIGRHFSTASIFTEGSKVDVVQAEELEKDAQRRDFTINAIYQDPVSGELYDPMEGRKDLEAKILRACGKPDERFREDPVRILRMVKFAVKFSLEIDPDTWEQATDHLSFLSSTSRERITAELAGILVLAEAEKAVRMLDRIGYWDMYLPELARLKGLEQNQYHSLDVWEHTMAVFRNTPEDLYLRLAGLFHDSGKWEVASRECHVSGTLKFADQNYLLEGFKIVGTRGPRELEYKLKSLIGKKIRILGARLDQYPEIVQFKKVIDGEPANFGLIYVENGKRHFLTHEAASARLLADVLKRYTFSMFFDGIGKKQEQNLIKLVENHMQATLVFMPEFRGEIAKRPFKNRVAELVWKVCWDGRNFELKNIHDFLILWKADYQAGKLHTTTQNNIFERIFAELIAVALWQKENLMQLDWKLFRQYAMQQGLSGSSLGTFKDLVRKRAMEEMKPELNHAFLKKVYWEFKNL</sequence>
<evidence type="ECO:0000313" key="14">
    <source>
        <dbReference type="EMBL" id="QHA00824.1"/>
    </source>
</evidence>
<evidence type="ECO:0000256" key="11">
    <source>
        <dbReference type="RuleBase" id="RU003953"/>
    </source>
</evidence>
<accession>A0A857DHQ3</accession>
<keyword evidence="10 11" id="KW-0694">RNA-binding</keyword>
<comment type="cofactor">
    <cofactor evidence="1">
        <name>Mg(2+)</name>
        <dbReference type="ChEBI" id="CHEBI:18420"/>
    </cofactor>
</comment>
<evidence type="ECO:0000256" key="9">
    <source>
        <dbReference type="ARBA" id="ARBA00022842"/>
    </source>
</evidence>
<evidence type="ECO:0000259" key="13">
    <source>
        <dbReference type="Pfam" id="PF12627"/>
    </source>
</evidence>
<dbReference type="InterPro" id="IPR050124">
    <property type="entry name" value="tRNA_CCA-adding_enzyme"/>
</dbReference>
<keyword evidence="2 11" id="KW-0808">Transferase</keyword>
<keyword evidence="6" id="KW-0547">Nucleotide-binding</keyword>
<dbReference type="GO" id="GO:0042245">
    <property type="term" value="P:RNA repair"/>
    <property type="evidence" value="ECO:0007669"/>
    <property type="project" value="UniProtKB-KW"/>
</dbReference>
<dbReference type="InterPro" id="IPR043519">
    <property type="entry name" value="NT_sf"/>
</dbReference>
<dbReference type="SUPFAM" id="SSF81301">
    <property type="entry name" value="Nucleotidyltransferase"/>
    <property type="match status" value="1"/>
</dbReference>
<evidence type="ECO:0000256" key="6">
    <source>
        <dbReference type="ARBA" id="ARBA00022741"/>
    </source>
</evidence>
<organism evidence="14 15">
    <name type="scientific">Dehalobacter restrictus</name>
    <dbReference type="NCBI Taxonomy" id="55583"/>
    <lineage>
        <taxon>Bacteria</taxon>
        <taxon>Bacillati</taxon>
        <taxon>Bacillota</taxon>
        <taxon>Clostridia</taxon>
        <taxon>Eubacteriales</taxon>
        <taxon>Desulfitobacteriaceae</taxon>
        <taxon>Dehalobacter</taxon>
    </lineage>
</organism>
<dbReference type="PANTHER" id="PTHR47545:SF1">
    <property type="entry name" value="MULTIFUNCTIONAL CCA PROTEIN"/>
    <property type="match status" value="1"/>
</dbReference>
<dbReference type="InterPro" id="IPR032828">
    <property type="entry name" value="PolyA_RNA-bd"/>
</dbReference>
<protein>
    <submittedName>
        <fullName evidence="14">CCA tRNA nucleotidyltransferase</fullName>
    </submittedName>
</protein>
<dbReference type="PANTHER" id="PTHR47545">
    <property type="entry name" value="MULTIFUNCTIONAL CCA PROTEIN"/>
    <property type="match status" value="1"/>
</dbReference>
<evidence type="ECO:0000256" key="7">
    <source>
        <dbReference type="ARBA" id="ARBA00022800"/>
    </source>
</evidence>
<evidence type="ECO:0000256" key="1">
    <source>
        <dbReference type="ARBA" id="ARBA00001946"/>
    </source>
</evidence>
<dbReference type="Pfam" id="PF12627">
    <property type="entry name" value="PolyA_pol_RNAbd"/>
    <property type="match status" value="1"/>
</dbReference>
<reference evidence="14 15" key="1">
    <citation type="submission" date="2019-12" db="EMBL/GenBank/DDBJ databases">
        <title>Sequence classification of anaerobic respiratory reductive dehalogenases: First we see many, then we see few.</title>
        <authorList>
            <person name="Molenda O."/>
            <person name="Puentes Jacome L.A."/>
            <person name="Cao X."/>
            <person name="Nesbo C.L."/>
            <person name="Tang S."/>
            <person name="Morson N."/>
            <person name="Patron J."/>
            <person name="Lomheim L."/>
            <person name="Wishart D.S."/>
            <person name="Edwards E.A."/>
        </authorList>
    </citation>
    <scope>NUCLEOTIDE SEQUENCE [LARGE SCALE GENOMIC DNA]</scope>
    <source>
        <strain evidence="14 15">12DCA</strain>
    </source>
</reference>
<dbReference type="GO" id="GO:0046872">
    <property type="term" value="F:metal ion binding"/>
    <property type="evidence" value="ECO:0007669"/>
    <property type="project" value="UniProtKB-KW"/>
</dbReference>
<dbReference type="InterPro" id="IPR002646">
    <property type="entry name" value="PolA_pol_head_dom"/>
</dbReference>
<dbReference type="Gene3D" id="3.30.460.10">
    <property type="entry name" value="Beta Polymerase, domain 2"/>
    <property type="match status" value="1"/>
</dbReference>
<evidence type="ECO:0000256" key="2">
    <source>
        <dbReference type="ARBA" id="ARBA00022679"/>
    </source>
</evidence>
<evidence type="ECO:0000259" key="12">
    <source>
        <dbReference type="Pfam" id="PF01743"/>
    </source>
</evidence>
<feature type="domain" description="Poly A polymerase head" evidence="12">
    <location>
        <begin position="18"/>
        <end position="125"/>
    </location>
</feature>
<keyword evidence="8" id="KW-0067">ATP-binding</keyword>
<evidence type="ECO:0000256" key="5">
    <source>
        <dbReference type="ARBA" id="ARBA00022723"/>
    </source>
</evidence>
<dbReference type="GO" id="GO:0008033">
    <property type="term" value="P:tRNA processing"/>
    <property type="evidence" value="ECO:0007669"/>
    <property type="project" value="UniProtKB-KW"/>
</dbReference>
<keyword evidence="9" id="KW-0460">Magnesium</keyword>
<evidence type="ECO:0000256" key="3">
    <source>
        <dbReference type="ARBA" id="ARBA00022694"/>
    </source>
</evidence>
<keyword evidence="3" id="KW-0819">tRNA processing</keyword>